<organism evidence="1 2">
    <name type="scientific">Fistulina hepatica ATCC 64428</name>
    <dbReference type="NCBI Taxonomy" id="1128425"/>
    <lineage>
        <taxon>Eukaryota</taxon>
        <taxon>Fungi</taxon>
        <taxon>Dikarya</taxon>
        <taxon>Basidiomycota</taxon>
        <taxon>Agaricomycotina</taxon>
        <taxon>Agaricomycetes</taxon>
        <taxon>Agaricomycetidae</taxon>
        <taxon>Agaricales</taxon>
        <taxon>Fistulinaceae</taxon>
        <taxon>Fistulina</taxon>
    </lineage>
</organism>
<protein>
    <submittedName>
        <fullName evidence="1">Uncharacterized protein</fullName>
    </submittedName>
</protein>
<gene>
    <name evidence="1" type="ORF">FISHEDRAFT_56486</name>
</gene>
<proteinExistence type="predicted"/>
<keyword evidence="2" id="KW-1185">Reference proteome</keyword>
<reference evidence="1 2" key="1">
    <citation type="journal article" date="2015" name="Fungal Genet. Biol.">
        <title>Evolution of novel wood decay mechanisms in Agaricales revealed by the genome sequences of Fistulina hepatica and Cylindrobasidium torrendii.</title>
        <authorList>
            <person name="Floudas D."/>
            <person name="Held B.W."/>
            <person name="Riley R."/>
            <person name="Nagy L.G."/>
            <person name="Koehler G."/>
            <person name="Ransdell A.S."/>
            <person name="Younus H."/>
            <person name="Chow J."/>
            <person name="Chiniquy J."/>
            <person name="Lipzen A."/>
            <person name="Tritt A."/>
            <person name="Sun H."/>
            <person name="Haridas S."/>
            <person name="LaButti K."/>
            <person name="Ohm R.A."/>
            <person name="Kues U."/>
            <person name="Blanchette R.A."/>
            <person name="Grigoriev I.V."/>
            <person name="Minto R.E."/>
            <person name="Hibbett D.S."/>
        </authorList>
    </citation>
    <scope>NUCLEOTIDE SEQUENCE [LARGE SCALE GENOMIC DNA]</scope>
    <source>
        <strain evidence="1 2">ATCC 64428</strain>
    </source>
</reference>
<evidence type="ECO:0000313" key="2">
    <source>
        <dbReference type="Proteomes" id="UP000054144"/>
    </source>
</evidence>
<accession>A0A0D7AIY5</accession>
<sequence>MASSSSNLPPFDLNGHRLKLQELLASPLVQEYYATGNYMPHDLAKEIGRLGALSVGATPVDIDTLPVLPVGSDLYKYDPPAGAETHQVTVTIDGHEVHFLFWKSPLGYVGVFPHYHFKWWCDSHGFQYHVREANEMLGELLEITFPTISLAGKLFVLNHRLSMSSMVEVPIPNF</sequence>
<dbReference type="EMBL" id="KN881648">
    <property type="protein sequence ID" value="KIY51820.1"/>
    <property type="molecule type" value="Genomic_DNA"/>
</dbReference>
<dbReference type="Proteomes" id="UP000054144">
    <property type="component" value="Unassembled WGS sequence"/>
</dbReference>
<dbReference type="AlphaFoldDB" id="A0A0D7AIY5"/>
<evidence type="ECO:0000313" key="1">
    <source>
        <dbReference type="EMBL" id="KIY51820.1"/>
    </source>
</evidence>
<name>A0A0D7AIY5_9AGAR</name>